<dbReference type="PANTHER" id="PTHR11575">
    <property type="entry name" value="5'-NUCLEOTIDASE-RELATED"/>
    <property type="match status" value="1"/>
</dbReference>
<dbReference type="SUPFAM" id="SSF56300">
    <property type="entry name" value="Metallo-dependent phosphatases"/>
    <property type="match status" value="1"/>
</dbReference>
<dbReference type="CDD" id="cd00845">
    <property type="entry name" value="MPP_UshA_N_like"/>
    <property type="match status" value="1"/>
</dbReference>
<dbReference type="EMBL" id="CP015108">
    <property type="protein sequence ID" value="ARF15662.1"/>
    <property type="molecule type" value="Genomic_DNA"/>
</dbReference>
<dbReference type="InterPro" id="IPR036907">
    <property type="entry name" value="5'-Nucleotdase_C_sf"/>
</dbReference>
<dbReference type="SUPFAM" id="SSF55816">
    <property type="entry name" value="5'-nucleotidase (syn. UDP-sugar hydrolase), C-terminal domain"/>
    <property type="match status" value="1"/>
</dbReference>
<evidence type="ECO:0000259" key="3">
    <source>
        <dbReference type="Pfam" id="PF00149"/>
    </source>
</evidence>
<feature type="domain" description="Calcineurin-like phosphoesterase" evidence="3">
    <location>
        <begin position="9"/>
        <end position="208"/>
    </location>
</feature>
<dbReference type="Pfam" id="PF00149">
    <property type="entry name" value="Metallophos"/>
    <property type="match status" value="1"/>
</dbReference>
<proteinExistence type="inferred from homology"/>
<evidence type="ECO:0000259" key="4">
    <source>
        <dbReference type="Pfam" id="PF02872"/>
    </source>
</evidence>
<feature type="domain" description="5'-Nucleotidase C-terminal" evidence="4">
    <location>
        <begin position="293"/>
        <end position="367"/>
    </location>
</feature>
<dbReference type="PANTHER" id="PTHR11575:SF23">
    <property type="entry name" value="5-NUCLEOTIDASE FAMILY PROTEIN"/>
    <property type="match status" value="1"/>
</dbReference>
<dbReference type="Pfam" id="PF02872">
    <property type="entry name" value="5_nucleotid_C"/>
    <property type="match status" value="1"/>
</dbReference>
<accession>A0ABN4YSA9</accession>
<dbReference type="InterPro" id="IPR011240">
    <property type="entry name" value="Pesterase_YunD"/>
</dbReference>
<keyword evidence="1" id="KW-0732">Signal</keyword>
<dbReference type="InterPro" id="IPR008334">
    <property type="entry name" value="5'-Nucleotdase_C"/>
</dbReference>
<keyword evidence="2" id="KW-0547">Nucleotide-binding</keyword>
<keyword evidence="6" id="KW-1185">Reference proteome</keyword>
<evidence type="ECO:0000256" key="2">
    <source>
        <dbReference type="RuleBase" id="RU362119"/>
    </source>
</evidence>
<protein>
    <submittedName>
        <fullName evidence="5">Bifunctional metallophosphatase/5'-nucleotidase</fullName>
    </submittedName>
</protein>
<dbReference type="Proteomes" id="UP000192486">
    <property type="component" value="Chromosome"/>
</dbReference>
<dbReference type="RefSeq" id="WP_037562007.1">
    <property type="nucleotide sequence ID" value="NZ_CP015108.1"/>
</dbReference>
<dbReference type="PRINTS" id="PR01607">
    <property type="entry name" value="APYRASEFAMLY"/>
</dbReference>
<keyword evidence="2" id="KW-0378">Hydrolase</keyword>
<sequence length="459" mass="51882">MEETVETIHIYHTNDIHSHFENWPQIHHFLQQRKQQAEADGECYFLFDIGDHIDRSHPFTEGTEGKGNIELLNKAGYDAVTIGNNEGITMSKEALNIVYEDAKFDVVLCNLTELDGKLPYWAKMSKVFETTDGVRIGVIGATAPYYAFYDQLGWSVGEPHAALQKVARNLRTQCDVIVCLSHLGIKEDRLLAAQCPEIDVILGAHTHHLLPNGEWIDDTLLAAAEKFGHYVGHVQIEVDRITGQVVHMKAEVFPTQLMEMTEEDMEEVNSLFAKGEETLQVPVFYNPSPLSQRLTGDSPLSSLFGRALLTYLDADCALFNAGIFLGSLDKGWVTKGDLHSLLPHPINPCLIHLDGTDLLTVYEQSLDPKWAKLPIKGLGFRGTLMGSMIHEHLYRNNDGQLFAGNRLVEPGEMYTLATLDMFTFGFFYPILKEAKKEYIMPEMLRDILGWYGRKYFNER</sequence>
<evidence type="ECO:0000313" key="6">
    <source>
        <dbReference type="Proteomes" id="UP000192486"/>
    </source>
</evidence>
<dbReference type="Gene3D" id="3.60.21.10">
    <property type="match status" value="1"/>
</dbReference>
<dbReference type="PIRSF" id="PIRSF036361">
    <property type="entry name" value="YunD"/>
    <property type="match status" value="1"/>
</dbReference>
<comment type="similarity">
    <text evidence="2">Belongs to the 5'-nucleotidase family.</text>
</comment>
<dbReference type="InterPro" id="IPR006179">
    <property type="entry name" value="5_nucleotidase/apyrase"/>
</dbReference>
<dbReference type="InterPro" id="IPR004843">
    <property type="entry name" value="Calcineurin-like_PHP"/>
</dbReference>
<evidence type="ECO:0000313" key="5">
    <source>
        <dbReference type="EMBL" id="ARF15662.1"/>
    </source>
</evidence>
<dbReference type="InterPro" id="IPR029052">
    <property type="entry name" value="Metallo-depent_PP-like"/>
</dbReference>
<organism evidence="5 6">
    <name type="scientific">Sporosarcina ureae</name>
    <dbReference type="NCBI Taxonomy" id="1571"/>
    <lineage>
        <taxon>Bacteria</taxon>
        <taxon>Bacillati</taxon>
        <taxon>Bacillota</taxon>
        <taxon>Bacilli</taxon>
        <taxon>Bacillales</taxon>
        <taxon>Caryophanaceae</taxon>
        <taxon>Sporosarcina</taxon>
    </lineage>
</organism>
<gene>
    <name evidence="5" type="ORF">SporoS204_04620</name>
</gene>
<reference evidence="5 6" key="1">
    <citation type="submission" date="2016-04" db="EMBL/GenBank/DDBJ databases">
        <title>Comparative Genomics and Epigenetics of Sporosarcina ureae.</title>
        <authorList>
            <person name="Oliver A.S."/>
            <person name="Cooper K.K."/>
        </authorList>
    </citation>
    <scope>NUCLEOTIDE SEQUENCE [LARGE SCALE GENOMIC DNA]</scope>
    <source>
        <strain evidence="5 6">S204</strain>
    </source>
</reference>
<dbReference type="Gene3D" id="3.90.780.10">
    <property type="entry name" value="5'-Nucleotidase, C-terminal domain"/>
    <property type="match status" value="1"/>
</dbReference>
<evidence type="ECO:0000256" key="1">
    <source>
        <dbReference type="ARBA" id="ARBA00022729"/>
    </source>
</evidence>
<name>A0ABN4YSA9_SPOUR</name>